<evidence type="ECO:0000256" key="3">
    <source>
        <dbReference type="ARBA" id="ARBA00023236"/>
    </source>
</evidence>
<name>A0AA41QIJ5_9MICO</name>
<evidence type="ECO:0008006" key="7">
    <source>
        <dbReference type="Google" id="ProtNLM"/>
    </source>
</evidence>
<accession>A0AA41QIJ5</accession>
<dbReference type="SUPFAM" id="SSF52540">
    <property type="entry name" value="P-loop containing nucleoside triphosphate hydrolases"/>
    <property type="match status" value="1"/>
</dbReference>
<dbReference type="GO" id="GO:0006302">
    <property type="term" value="P:double-strand break repair"/>
    <property type="evidence" value="ECO:0007669"/>
    <property type="project" value="TreeGrafter"/>
</dbReference>
<evidence type="ECO:0000313" key="5">
    <source>
        <dbReference type="EMBL" id="MCF4122847.1"/>
    </source>
</evidence>
<evidence type="ECO:0000256" key="4">
    <source>
        <dbReference type="SAM" id="MobiDB-lite"/>
    </source>
</evidence>
<dbReference type="AlphaFoldDB" id="A0AA41QIJ5"/>
<comment type="caution">
    <text evidence="5">The sequence shown here is derived from an EMBL/GenBank/DDBJ whole genome shotgun (WGS) entry which is preliminary data.</text>
</comment>
<sequence length="1121" mass="121548">MTGSSIGTVAHPGQWRLARVEVVNWGTFSSHHAVTVARDGFLLTGHSGSGKSSLVDAVAAVLTPPESLRFNAAAAGAGGAAGEARGGDRDVLGYVRGAWRHRADDATGEVVPDHLRPGTTWSGVLLRYEDGTGGVVTLASLFHVRRGSADVAQLHVLLPGDLGLLELEGFARSGLDAAGISGRWPEAAVTDRHASFAAAFTRALGLAGENALVLLHRTQSAKNLGSLDDLFRGSMLDEPRTFGLAEAAVDQFADLAQAHARLVEARNQEAQLARLVPLVHAYDDGVASAVQAATVRGALETFKETWKLELARAELYDARHAEDLAEHLRDRDDTEVLQATSAHQQALLVLQTRGGQALATQADRLTRAGEIAALARNRRAELAEDLAAGGIEFPGTFEGFAELRATARRVLAGNDPVLEEAVNDVRRAHEERTVVRQRRDALTAELDALRDGTSSNVGAALLAARRKVARAAGLSEAQLPFAGELVRVREEHAVWRGAAERVLRALATTMLVPAAHRAAVTAAVDATHLGARLTLEIVGVRVDSPRATSADSLVRKIEVKDGPMAGWLNKRLADQYDYRCVLDATVLSEDERGVTADGLVTRGDGRLEKADDTAADDRSAWVLGWDNLDKLDHLLTQVGEAQAAADAADHALEQAEQRERDQRRRRDGLRQVDRRDWAEVDIETAERTLVDAQRELASLLAGTQDLAAAAQDVTEAMTWLEHAREKAAASADALAEARAVRRAVERVVDELGAGPIAALPLAQRTELERRYTALDRTITHATIDDVSLRVAHGIDAEREAGLRSAGAAEREIATVLAEFKRLWPAVARDLTDQVGDRTGYLDLLEALRVKRLPVLEGRFFDLLANESRRDLERLAAEIRRAPAEIRERITPVNASLMRSPFDTGRYLQIRVKDQHPTAVQQFLVDLEAMSVPFTLDDPAAAERSFAVLERLMGRLTSAEPADRAWRALCLDTRRHVRFTGVEVNESGMVLDVHDSSAGLSGGQRQKLVVFCLAASLRYQLTSGDGDEPAYGSVILDEAFDKADTEFTRTAMDVFRAFGFHMILATPLKLLQTLEDYVGGVGLATCRDFRDSRVDVVVLAPVEQAPEDPLLPSWDDAAELPR</sequence>
<dbReference type="PANTHER" id="PTHR32182:SF0">
    <property type="entry name" value="DNA REPLICATION AND REPAIR PROTEIN RECF"/>
    <property type="match status" value="1"/>
</dbReference>
<gene>
    <name evidence="5" type="ORF">L1785_17865</name>
</gene>
<keyword evidence="6" id="KW-1185">Reference proteome</keyword>
<reference evidence="5" key="1">
    <citation type="submission" date="2022-01" db="EMBL/GenBank/DDBJ databases">
        <title>Antribacter sp. nov., isolated from Guizhou of China.</title>
        <authorList>
            <person name="Chengliang C."/>
            <person name="Ya Z."/>
        </authorList>
    </citation>
    <scope>NUCLEOTIDE SEQUENCE</scope>
    <source>
        <strain evidence="5">KLBMP 9083</strain>
    </source>
</reference>
<dbReference type="PANTHER" id="PTHR32182">
    <property type="entry name" value="DNA REPLICATION AND REPAIR PROTEIN RECF"/>
    <property type="match status" value="1"/>
</dbReference>
<dbReference type="GO" id="GO:0009432">
    <property type="term" value="P:SOS response"/>
    <property type="evidence" value="ECO:0007669"/>
    <property type="project" value="UniProtKB-KW"/>
</dbReference>
<evidence type="ECO:0000256" key="2">
    <source>
        <dbReference type="ARBA" id="ARBA00023204"/>
    </source>
</evidence>
<dbReference type="GO" id="GO:0000731">
    <property type="term" value="P:DNA synthesis involved in DNA repair"/>
    <property type="evidence" value="ECO:0007669"/>
    <property type="project" value="TreeGrafter"/>
</dbReference>
<keyword evidence="2" id="KW-0234">DNA repair</keyword>
<keyword evidence="3" id="KW-0742">SOS response</keyword>
<proteinExistence type="predicted"/>
<dbReference type="EMBL" id="JAKGSG010000050">
    <property type="protein sequence ID" value="MCF4122847.1"/>
    <property type="molecule type" value="Genomic_DNA"/>
</dbReference>
<keyword evidence="1" id="KW-0227">DNA damage</keyword>
<dbReference type="InterPro" id="IPR027417">
    <property type="entry name" value="P-loop_NTPase"/>
</dbReference>
<dbReference type="Pfam" id="PF13555">
    <property type="entry name" value="AAA_29"/>
    <property type="match status" value="1"/>
</dbReference>
<feature type="compositionally biased region" description="Basic and acidic residues" evidence="4">
    <location>
        <begin position="647"/>
        <end position="668"/>
    </location>
</feature>
<dbReference type="Pfam" id="PF13558">
    <property type="entry name" value="SbcC_Walker_B"/>
    <property type="match status" value="1"/>
</dbReference>
<evidence type="ECO:0000313" key="6">
    <source>
        <dbReference type="Proteomes" id="UP001165405"/>
    </source>
</evidence>
<dbReference type="RefSeq" id="WP_236090638.1">
    <property type="nucleotide sequence ID" value="NZ_JAKGSG010000050.1"/>
</dbReference>
<evidence type="ECO:0000256" key="1">
    <source>
        <dbReference type="ARBA" id="ARBA00022763"/>
    </source>
</evidence>
<protein>
    <recommendedName>
        <fullName evidence="7">ATP-binding protein</fullName>
    </recommendedName>
</protein>
<organism evidence="5 6">
    <name type="scientific">Antribacter soli</name>
    <dbReference type="NCBI Taxonomy" id="2910976"/>
    <lineage>
        <taxon>Bacteria</taxon>
        <taxon>Bacillati</taxon>
        <taxon>Actinomycetota</taxon>
        <taxon>Actinomycetes</taxon>
        <taxon>Micrococcales</taxon>
        <taxon>Promicromonosporaceae</taxon>
        <taxon>Antribacter</taxon>
    </lineage>
</organism>
<feature type="region of interest" description="Disordered" evidence="4">
    <location>
        <begin position="646"/>
        <end position="668"/>
    </location>
</feature>
<dbReference type="Proteomes" id="UP001165405">
    <property type="component" value="Unassembled WGS sequence"/>
</dbReference>